<dbReference type="Gene3D" id="3.30.40.10">
    <property type="entry name" value="Zinc/RING finger domain, C3HC4 (zinc finger)"/>
    <property type="match status" value="1"/>
</dbReference>
<dbReference type="InterPro" id="IPR047134">
    <property type="entry name" value="RNF4"/>
</dbReference>
<gene>
    <name evidence="6" type="ORF">TvY486_0031080</name>
</gene>
<dbReference type="VEuPathDB" id="TriTrypDB:TvY486_0031080"/>
<organism evidence="6 7">
    <name type="scientific">Trypanosoma vivax (strain Y486)</name>
    <dbReference type="NCBI Taxonomy" id="1055687"/>
    <lineage>
        <taxon>Eukaryota</taxon>
        <taxon>Discoba</taxon>
        <taxon>Euglenozoa</taxon>
        <taxon>Kinetoplastea</taxon>
        <taxon>Metakinetoplastina</taxon>
        <taxon>Trypanosomatida</taxon>
        <taxon>Trypanosomatidae</taxon>
        <taxon>Trypanosoma</taxon>
        <taxon>Duttonella</taxon>
    </lineage>
</organism>
<dbReference type="UniPathway" id="UPA00143"/>
<evidence type="ECO:0000256" key="4">
    <source>
        <dbReference type="PROSITE-ProRule" id="PRU00175"/>
    </source>
</evidence>
<keyword evidence="1" id="KW-0479">Metal-binding</keyword>
<dbReference type="PANTHER" id="PTHR23041:SF78">
    <property type="entry name" value="E3 UBIQUITIN-PROTEIN LIGASE RNF4"/>
    <property type="match status" value="1"/>
</dbReference>
<evidence type="ECO:0000256" key="2">
    <source>
        <dbReference type="ARBA" id="ARBA00022771"/>
    </source>
</evidence>
<evidence type="ECO:0000256" key="3">
    <source>
        <dbReference type="ARBA" id="ARBA00022833"/>
    </source>
</evidence>
<dbReference type="AlphaFoldDB" id="F9WRY7"/>
<dbReference type="Pfam" id="PF13920">
    <property type="entry name" value="zf-C3HC4_3"/>
    <property type="match status" value="1"/>
</dbReference>
<evidence type="ECO:0000313" key="6">
    <source>
        <dbReference type="EMBL" id="CCD20323.1"/>
    </source>
</evidence>
<dbReference type="PROSITE" id="PS50089">
    <property type="entry name" value="ZF_RING_2"/>
    <property type="match status" value="1"/>
</dbReference>
<dbReference type="SMART" id="SM00184">
    <property type="entry name" value="RING"/>
    <property type="match status" value="1"/>
</dbReference>
<protein>
    <recommendedName>
        <fullName evidence="5">RING-type domain-containing protein</fullName>
    </recommendedName>
</protein>
<feature type="domain" description="RING-type" evidence="5">
    <location>
        <begin position="30"/>
        <end position="69"/>
    </location>
</feature>
<name>F9WRY7_TRYVY</name>
<dbReference type="PANTHER" id="PTHR23041">
    <property type="entry name" value="RING FINGER DOMAIN-CONTAINING"/>
    <property type="match status" value="1"/>
</dbReference>
<dbReference type="Gene3D" id="3.80.10.10">
    <property type="entry name" value="Ribonuclease Inhibitor"/>
    <property type="match status" value="1"/>
</dbReference>
<accession>F9WRY7</accession>
<dbReference type="SUPFAM" id="SSF52047">
    <property type="entry name" value="RNI-like"/>
    <property type="match status" value="1"/>
</dbReference>
<evidence type="ECO:0000313" key="7">
    <source>
        <dbReference type="Proteomes" id="UP000009027"/>
    </source>
</evidence>
<dbReference type="GO" id="GO:0016567">
    <property type="term" value="P:protein ubiquitination"/>
    <property type="evidence" value="ECO:0007669"/>
    <property type="project" value="UniProtKB-UniPathway"/>
</dbReference>
<dbReference type="InterPro" id="IPR013083">
    <property type="entry name" value="Znf_RING/FYVE/PHD"/>
</dbReference>
<keyword evidence="3" id="KW-0862">Zinc</keyword>
<sequence>MSEAAPWNWRRKNAQCTVQQTRASDGGFQCPICLEPPVRIAMTHCGHFFCERCLYSVLQRSSDACPLCRQAIDVSRSDSIIPLEDLLSQQCRSGGSMSGITAAMLQSVALRIATRLRQSRMEREVELQRTFASKIEELEEALRERGQQAVSLMTNLAESQRTCDAYKRRCTDMRSAINDLQMAMYNVKRESERREAEYKNIIACICKWGLLKCGTCATTHENAAPNADAGIEAPYLCLTVGEGHVYTTLGDVPVQALRCVDELIFDRMRFGEGDLEKLPYCDLVKKLHFLECHGNFDSGVYLCALRHLTAIHLNFTDDTKCVRLELPCSVELLTVANMANLEELVICNGEALGCITGVSALQKLSTLELHNTAVDDVLFKDLAKAAMARKLRRCGYNKMAKIATLPLFSTAVLFFGRLLLDKWPQLGLQQVSDDSNEKGLRSLKITNCRNIRDVSPVEHIDGLEALDFEGCTGIERGWPSLAKLKMLQVLRLGGTTYDDSLIASEASRKRLHTLALSSCTRATSEGERTV</sequence>
<dbReference type="Proteomes" id="UP000009027">
    <property type="component" value="Unassembled WGS sequence"/>
</dbReference>
<dbReference type="PROSITE" id="PS00518">
    <property type="entry name" value="ZF_RING_1"/>
    <property type="match status" value="1"/>
</dbReference>
<dbReference type="GO" id="GO:0008270">
    <property type="term" value="F:zinc ion binding"/>
    <property type="evidence" value="ECO:0007669"/>
    <property type="project" value="UniProtKB-KW"/>
</dbReference>
<dbReference type="SUPFAM" id="SSF57850">
    <property type="entry name" value="RING/U-box"/>
    <property type="match status" value="1"/>
</dbReference>
<keyword evidence="7" id="KW-1185">Reference proteome</keyword>
<dbReference type="InterPro" id="IPR032675">
    <property type="entry name" value="LRR_dom_sf"/>
</dbReference>
<keyword evidence="2 4" id="KW-0863">Zinc-finger</keyword>
<proteinExistence type="predicted"/>
<dbReference type="EMBL" id="CAEX01005282">
    <property type="protein sequence ID" value="CCD20323.1"/>
    <property type="molecule type" value="Genomic_DNA"/>
</dbReference>
<dbReference type="InterPro" id="IPR017907">
    <property type="entry name" value="Znf_RING_CS"/>
</dbReference>
<evidence type="ECO:0000256" key="1">
    <source>
        <dbReference type="ARBA" id="ARBA00022723"/>
    </source>
</evidence>
<dbReference type="InterPro" id="IPR001841">
    <property type="entry name" value="Znf_RING"/>
</dbReference>
<reference evidence="6 7" key="1">
    <citation type="journal article" date="2012" name="Proc. Natl. Acad. Sci. U.S.A.">
        <title>Antigenic diversity is generated by distinct evolutionary mechanisms in African trypanosome species.</title>
        <authorList>
            <person name="Jackson A.P."/>
            <person name="Berry A."/>
            <person name="Aslett M."/>
            <person name="Allison H.C."/>
            <person name="Burton P."/>
            <person name="Vavrova-Anderson J."/>
            <person name="Brown R."/>
            <person name="Browne H."/>
            <person name="Corton N."/>
            <person name="Hauser H."/>
            <person name="Gamble J."/>
            <person name="Gilderthorp R."/>
            <person name="Marcello L."/>
            <person name="McQuillan J."/>
            <person name="Otto T.D."/>
            <person name="Quail M.A."/>
            <person name="Sanders M.J."/>
            <person name="van Tonder A."/>
            <person name="Ginger M.L."/>
            <person name="Field M.C."/>
            <person name="Barry J.D."/>
            <person name="Hertz-Fowler C."/>
            <person name="Berriman M."/>
        </authorList>
    </citation>
    <scope>NUCLEOTIDE SEQUENCE</scope>
    <source>
        <strain evidence="6 7">Y486</strain>
    </source>
</reference>
<evidence type="ECO:0000259" key="5">
    <source>
        <dbReference type="PROSITE" id="PS50089"/>
    </source>
</evidence>